<keyword evidence="3" id="KW-1185">Reference proteome</keyword>
<evidence type="ECO:0000256" key="1">
    <source>
        <dbReference type="SAM" id="MobiDB-lite"/>
    </source>
</evidence>
<dbReference type="AlphaFoldDB" id="A0A4Z2EWT6"/>
<dbReference type="Proteomes" id="UP000314294">
    <property type="component" value="Unassembled WGS sequence"/>
</dbReference>
<feature type="region of interest" description="Disordered" evidence="1">
    <location>
        <begin position="50"/>
        <end position="79"/>
    </location>
</feature>
<evidence type="ECO:0000313" key="2">
    <source>
        <dbReference type="EMBL" id="TNN32712.1"/>
    </source>
</evidence>
<protein>
    <submittedName>
        <fullName evidence="2">Uncharacterized protein</fullName>
    </submittedName>
</protein>
<name>A0A4Z2EWT6_9TELE</name>
<proteinExistence type="predicted"/>
<gene>
    <name evidence="2" type="ORF">EYF80_057125</name>
</gene>
<dbReference type="EMBL" id="SRLO01002533">
    <property type="protein sequence ID" value="TNN32712.1"/>
    <property type="molecule type" value="Genomic_DNA"/>
</dbReference>
<sequence>MDVYPKANTHAAPTGDMILALQQIIKKMRLNRGTAELFRAADARRARLSQRLWTSGRPPKERKMMQSHGGPETHGAPRG</sequence>
<comment type="caution">
    <text evidence="2">The sequence shown here is derived from an EMBL/GenBank/DDBJ whole genome shotgun (WGS) entry which is preliminary data.</text>
</comment>
<organism evidence="2 3">
    <name type="scientific">Liparis tanakae</name>
    <name type="common">Tanaka's snailfish</name>
    <dbReference type="NCBI Taxonomy" id="230148"/>
    <lineage>
        <taxon>Eukaryota</taxon>
        <taxon>Metazoa</taxon>
        <taxon>Chordata</taxon>
        <taxon>Craniata</taxon>
        <taxon>Vertebrata</taxon>
        <taxon>Euteleostomi</taxon>
        <taxon>Actinopterygii</taxon>
        <taxon>Neopterygii</taxon>
        <taxon>Teleostei</taxon>
        <taxon>Neoteleostei</taxon>
        <taxon>Acanthomorphata</taxon>
        <taxon>Eupercaria</taxon>
        <taxon>Perciformes</taxon>
        <taxon>Cottioidei</taxon>
        <taxon>Cottales</taxon>
        <taxon>Liparidae</taxon>
        <taxon>Liparis</taxon>
    </lineage>
</organism>
<evidence type="ECO:0000313" key="3">
    <source>
        <dbReference type="Proteomes" id="UP000314294"/>
    </source>
</evidence>
<reference evidence="2 3" key="1">
    <citation type="submission" date="2019-03" db="EMBL/GenBank/DDBJ databases">
        <title>First draft genome of Liparis tanakae, snailfish: a comprehensive survey of snailfish specific genes.</title>
        <authorList>
            <person name="Kim W."/>
            <person name="Song I."/>
            <person name="Jeong J.-H."/>
            <person name="Kim D."/>
            <person name="Kim S."/>
            <person name="Ryu S."/>
            <person name="Song J.Y."/>
            <person name="Lee S.K."/>
        </authorList>
    </citation>
    <scope>NUCLEOTIDE SEQUENCE [LARGE SCALE GENOMIC DNA]</scope>
    <source>
        <tissue evidence="2">Muscle</tissue>
    </source>
</reference>
<accession>A0A4Z2EWT6</accession>